<accession>A0A7U2I031</accession>
<protein>
    <submittedName>
        <fullName evidence="2">Uncharacterized protein</fullName>
    </submittedName>
</protein>
<reference evidence="3" key="1">
    <citation type="journal article" date="2021" name="BMC Genomics">
        <title>Chromosome-level genome assembly and manually-curated proteome of model necrotroph Parastagonospora nodorum Sn15 reveals a genome-wide trove of candidate effector homologs, and redundancy of virulence-related functions within an accessory chromosome.</title>
        <authorList>
            <person name="Bertazzoni S."/>
            <person name="Jones D.A.B."/>
            <person name="Phan H.T."/>
            <person name="Tan K.-C."/>
            <person name="Hane J.K."/>
        </authorList>
    </citation>
    <scope>NUCLEOTIDE SEQUENCE [LARGE SCALE GENOMIC DNA]</scope>
    <source>
        <strain evidence="3">SN15 / ATCC MYA-4574 / FGSC 10173)</strain>
    </source>
</reference>
<feature type="region of interest" description="Disordered" evidence="1">
    <location>
        <begin position="30"/>
        <end position="209"/>
    </location>
</feature>
<organism evidence="2 3">
    <name type="scientific">Phaeosphaeria nodorum (strain SN15 / ATCC MYA-4574 / FGSC 10173)</name>
    <name type="common">Glume blotch fungus</name>
    <name type="synonym">Parastagonospora nodorum</name>
    <dbReference type="NCBI Taxonomy" id="321614"/>
    <lineage>
        <taxon>Eukaryota</taxon>
        <taxon>Fungi</taxon>
        <taxon>Dikarya</taxon>
        <taxon>Ascomycota</taxon>
        <taxon>Pezizomycotina</taxon>
        <taxon>Dothideomycetes</taxon>
        <taxon>Pleosporomycetidae</taxon>
        <taxon>Pleosporales</taxon>
        <taxon>Pleosporineae</taxon>
        <taxon>Phaeosphaeriaceae</taxon>
        <taxon>Parastagonospora</taxon>
    </lineage>
</organism>
<dbReference type="AlphaFoldDB" id="A0A7U2I031"/>
<feature type="compositionally biased region" description="Polar residues" evidence="1">
    <location>
        <begin position="45"/>
        <end position="56"/>
    </location>
</feature>
<evidence type="ECO:0000313" key="3">
    <source>
        <dbReference type="Proteomes" id="UP000663193"/>
    </source>
</evidence>
<feature type="compositionally biased region" description="Basic and acidic residues" evidence="1">
    <location>
        <begin position="327"/>
        <end position="344"/>
    </location>
</feature>
<sequence>MAQRQICPSMGAIRRSLTVDVATISKTCTRSLSSSARNFEEQPSDGASSQPASSIPPTRRGRSEAALRQIKNLQNRRIQPGGLARGSFPSGQTAGRTSQEYNPSSFGASPAASEAGDTRAAGPRMARFGARPTTTHGSAPPEGGRMVRAPNMLRNRNANATVGSARGGPNLRGRAGGKGGDRGKDRAPKKREKGKDGDSGPSTKLSEIDPATTLSDGMIHNLMRLQRKEWDRVPYEPKYAPGSFAAQELIHEGRELFRGESPPVKIWGRLEKTIGVVGMFGAEAHLKVRRVPDGDDAPFGQEEAQEETQEEAQGNVEAAKDGTPIEQKQKQKQETEQKPEAIVQ</sequence>
<feature type="region of interest" description="Disordered" evidence="1">
    <location>
        <begin position="291"/>
        <end position="344"/>
    </location>
</feature>
<name>A0A7U2I031_PHANO</name>
<dbReference type="OrthoDB" id="3797824at2759"/>
<evidence type="ECO:0000313" key="2">
    <source>
        <dbReference type="EMBL" id="QRC98280.1"/>
    </source>
</evidence>
<keyword evidence="3" id="KW-1185">Reference proteome</keyword>
<dbReference type="Proteomes" id="UP000663193">
    <property type="component" value="Chromosome 8"/>
</dbReference>
<dbReference type="EMBL" id="CP069030">
    <property type="protein sequence ID" value="QRC98280.1"/>
    <property type="molecule type" value="Genomic_DNA"/>
</dbReference>
<feature type="compositionally biased region" description="Polar residues" evidence="1">
    <location>
        <begin position="89"/>
        <end position="107"/>
    </location>
</feature>
<evidence type="ECO:0000256" key="1">
    <source>
        <dbReference type="SAM" id="MobiDB-lite"/>
    </source>
</evidence>
<proteinExistence type="predicted"/>
<dbReference type="OMA" id="WGPLEKR"/>
<dbReference type="VEuPathDB" id="FungiDB:JI435_043590"/>
<gene>
    <name evidence="2" type="ORF">JI435_043590</name>
</gene>